<evidence type="ECO:0000256" key="1">
    <source>
        <dbReference type="ARBA" id="ARBA00004377"/>
    </source>
</evidence>
<dbReference type="SUPFAM" id="SSF54523">
    <property type="entry name" value="Pili subunits"/>
    <property type="match status" value="1"/>
</dbReference>
<evidence type="ECO:0000256" key="5">
    <source>
        <dbReference type="ARBA" id="ARBA00022519"/>
    </source>
</evidence>
<evidence type="ECO:0000313" key="14">
    <source>
        <dbReference type="Proteomes" id="UP000677537"/>
    </source>
</evidence>
<dbReference type="PROSITE" id="PS00409">
    <property type="entry name" value="PROKAR_NTER_METHYL"/>
    <property type="match status" value="1"/>
</dbReference>
<accession>A0A940N1Q9</accession>
<evidence type="ECO:0000256" key="10">
    <source>
        <dbReference type="ARBA" id="ARBA00030775"/>
    </source>
</evidence>
<keyword evidence="14" id="KW-1185">Reference proteome</keyword>
<evidence type="ECO:0000256" key="4">
    <source>
        <dbReference type="ARBA" id="ARBA00022481"/>
    </source>
</evidence>
<evidence type="ECO:0000256" key="11">
    <source>
        <dbReference type="SAM" id="Phobius"/>
    </source>
</evidence>
<evidence type="ECO:0000313" key="13">
    <source>
        <dbReference type="EMBL" id="MBP0494949.1"/>
    </source>
</evidence>
<organism evidence="13 14">
    <name type="scientific">Roseomonas indoligenes</name>
    <dbReference type="NCBI Taxonomy" id="2820811"/>
    <lineage>
        <taxon>Bacteria</taxon>
        <taxon>Pseudomonadati</taxon>
        <taxon>Pseudomonadota</taxon>
        <taxon>Alphaproteobacteria</taxon>
        <taxon>Acetobacterales</taxon>
        <taxon>Roseomonadaceae</taxon>
        <taxon>Roseomonas</taxon>
    </lineage>
</organism>
<evidence type="ECO:0000256" key="9">
    <source>
        <dbReference type="ARBA" id="ARBA00025772"/>
    </source>
</evidence>
<name>A0A940N1Q9_9PROT</name>
<comment type="similarity">
    <text evidence="9">Belongs to the GSP H family.</text>
</comment>
<dbReference type="InterPro" id="IPR022346">
    <property type="entry name" value="T2SS_GspH"/>
</dbReference>
<dbReference type="InterPro" id="IPR045584">
    <property type="entry name" value="Pilin-like"/>
</dbReference>
<comment type="caution">
    <text evidence="13">The sequence shown here is derived from an EMBL/GenBank/DDBJ whole genome shotgun (WGS) entry which is preliminary data.</text>
</comment>
<keyword evidence="7 11" id="KW-1133">Transmembrane helix</keyword>
<evidence type="ECO:0000256" key="7">
    <source>
        <dbReference type="ARBA" id="ARBA00022989"/>
    </source>
</evidence>
<sequence length="150" mass="15216">MGASRQAGFTLIEVLVVLAVIGLALGIVAGRGPARSPALEAREAAGEVALALRQARGLAIASNRRVIFVLDVARHAYRVDNGPVRPLPAALDLAMTAAVGEAGESRTATGIGFSPDGSSSGGRIRLAAGAVRRVVAVDWLTGRVSVADAP</sequence>
<dbReference type="RefSeq" id="WP_209375747.1">
    <property type="nucleotide sequence ID" value="NZ_JAGIZA010000013.1"/>
</dbReference>
<keyword evidence="4" id="KW-0488">Methylation</keyword>
<dbReference type="GO" id="GO:0015627">
    <property type="term" value="C:type II protein secretion system complex"/>
    <property type="evidence" value="ECO:0007669"/>
    <property type="project" value="InterPro"/>
</dbReference>
<keyword evidence="5" id="KW-0997">Cell inner membrane</keyword>
<dbReference type="Pfam" id="PF12019">
    <property type="entry name" value="GspH"/>
    <property type="match status" value="1"/>
</dbReference>
<dbReference type="Pfam" id="PF07963">
    <property type="entry name" value="N_methyl"/>
    <property type="match status" value="1"/>
</dbReference>
<dbReference type="InterPro" id="IPR012902">
    <property type="entry name" value="N_methyl_site"/>
</dbReference>
<dbReference type="GO" id="GO:0005886">
    <property type="term" value="C:plasma membrane"/>
    <property type="evidence" value="ECO:0007669"/>
    <property type="project" value="UniProtKB-SubCell"/>
</dbReference>
<feature type="transmembrane region" description="Helical" evidence="11">
    <location>
        <begin position="6"/>
        <end position="29"/>
    </location>
</feature>
<keyword evidence="3" id="KW-1003">Cell membrane</keyword>
<dbReference type="Proteomes" id="UP000677537">
    <property type="component" value="Unassembled WGS sequence"/>
</dbReference>
<evidence type="ECO:0000256" key="3">
    <source>
        <dbReference type="ARBA" id="ARBA00022475"/>
    </source>
</evidence>
<dbReference type="NCBIfam" id="TIGR02532">
    <property type="entry name" value="IV_pilin_GFxxxE"/>
    <property type="match status" value="1"/>
</dbReference>
<dbReference type="AlphaFoldDB" id="A0A940N1Q9"/>
<gene>
    <name evidence="13" type="ORF">J5Y10_19360</name>
</gene>
<evidence type="ECO:0000259" key="12">
    <source>
        <dbReference type="Pfam" id="PF12019"/>
    </source>
</evidence>
<dbReference type="GO" id="GO:0015628">
    <property type="term" value="P:protein secretion by the type II secretion system"/>
    <property type="evidence" value="ECO:0007669"/>
    <property type="project" value="InterPro"/>
</dbReference>
<keyword evidence="8 11" id="KW-0472">Membrane</keyword>
<comment type="subcellular location">
    <subcellularLocation>
        <location evidence="1">Cell inner membrane</location>
        <topology evidence="1">Single-pass membrane protein</topology>
    </subcellularLocation>
</comment>
<feature type="domain" description="General secretion pathway GspH" evidence="12">
    <location>
        <begin position="44"/>
        <end position="140"/>
    </location>
</feature>
<keyword evidence="6 11" id="KW-0812">Transmembrane</keyword>
<protein>
    <recommendedName>
        <fullName evidence="2">Type II secretion system protein H</fullName>
    </recommendedName>
    <alternativeName>
        <fullName evidence="10">General secretion pathway protein H</fullName>
    </alternativeName>
</protein>
<evidence type="ECO:0000256" key="6">
    <source>
        <dbReference type="ARBA" id="ARBA00022692"/>
    </source>
</evidence>
<proteinExistence type="inferred from homology"/>
<reference evidence="13" key="1">
    <citation type="submission" date="2021-03" db="EMBL/GenBank/DDBJ databases">
        <authorList>
            <person name="So Y."/>
        </authorList>
    </citation>
    <scope>NUCLEOTIDE SEQUENCE</scope>
    <source>
        <strain evidence="13">SG15</strain>
    </source>
</reference>
<dbReference type="EMBL" id="JAGIZA010000013">
    <property type="protein sequence ID" value="MBP0494949.1"/>
    <property type="molecule type" value="Genomic_DNA"/>
</dbReference>
<evidence type="ECO:0000256" key="8">
    <source>
        <dbReference type="ARBA" id="ARBA00023136"/>
    </source>
</evidence>
<evidence type="ECO:0000256" key="2">
    <source>
        <dbReference type="ARBA" id="ARBA00021549"/>
    </source>
</evidence>